<dbReference type="InterPro" id="IPR000719">
    <property type="entry name" value="Prot_kinase_dom"/>
</dbReference>
<reference evidence="13 14" key="1">
    <citation type="journal article" date="2012" name="Science">
        <title>The Paleozoic origin of enzymatic lignin decomposition reconstructed from 31 fungal genomes.</title>
        <authorList>
            <person name="Floudas D."/>
            <person name="Binder M."/>
            <person name="Riley R."/>
            <person name="Barry K."/>
            <person name="Blanchette R.A."/>
            <person name="Henrissat B."/>
            <person name="Martinez A.T."/>
            <person name="Otillar R."/>
            <person name="Spatafora J.W."/>
            <person name="Yadav J.S."/>
            <person name="Aerts A."/>
            <person name="Benoit I."/>
            <person name="Boyd A."/>
            <person name="Carlson A."/>
            <person name="Copeland A."/>
            <person name="Coutinho P.M."/>
            <person name="de Vries R.P."/>
            <person name="Ferreira P."/>
            <person name="Findley K."/>
            <person name="Foster B."/>
            <person name="Gaskell J."/>
            <person name="Glotzer D."/>
            <person name="Gorecki P."/>
            <person name="Heitman J."/>
            <person name="Hesse C."/>
            <person name="Hori C."/>
            <person name="Igarashi K."/>
            <person name="Jurgens J.A."/>
            <person name="Kallen N."/>
            <person name="Kersten P."/>
            <person name="Kohler A."/>
            <person name="Kuees U."/>
            <person name="Kumar T.K.A."/>
            <person name="Kuo A."/>
            <person name="LaButti K."/>
            <person name="Larrondo L.F."/>
            <person name="Lindquist E."/>
            <person name="Ling A."/>
            <person name="Lombard V."/>
            <person name="Lucas S."/>
            <person name="Lundell T."/>
            <person name="Martin R."/>
            <person name="McLaughlin D.J."/>
            <person name="Morgenstern I."/>
            <person name="Morin E."/>
            <person name="Murat C."/>
            <person name="Nagy L.G."/>
            <person name="Nolan M."/>
            <person name="Ohm R.A."/>
            <person name="Patyshakuliyeva A."/>
            <person name="Rokas A."/>
            <person name="Ruiz-Duenas F.J."/>
            <person name="Sabat G."/>
            <person name="Salamov A."/>
            <person name="Samejima M."/>
            <person name="Schmutz J."/>
            <person name="Slot J.C."/>
            <person name="St John F."/>
            <person name="Stenlid J."/>
            <person name="Sun H."/>
            <person name="Sun S."/>
            <person name="Syed K."/>
            <person name="Tsang A."/>
            <person name="Wiebenga A."/>
            <person name="Young D."/>
            <person name="Pisabarro A."/>
            <person name="Eastwood D.C."/>
            <person name="Martin F."/>
            <person name="Cullen D."/>
            <person name="Grigoriev I.V."/>
            <person name="Hibbett D.S."/>
        </authorList>
    </citation>
    <scope>NUCLEOTIDE SEQUENCE</scope>
    <source>
        <strain evidence="14">FP-58527</strain>
    </source>
</reference>
<comment type="similarity">
    <text evidence="7">Belongs to the protein kinase superfamily. Ser/Thr protein kinase family. GCN2 subfamily.</text>
</comment>
<keyword evidence="5" id="KW-0418">Kinase</keyword>
<dbReference type="FunFam" id="3.30.200.20:FF:000306">
    <property type="entry name" value="IKS protein kinase"/>
    <property type="match status" value="1"/>
</dbReference>
<evidence type="ECO:0000256" key="8">
    <source>
        <dbReference type="ARBA" id="ARBA00047899"/>
    </source>
</evidence>
<dbReference type="AlphaFoldDB" id="S8EWZ0"/>
<dbReference type="PROSITE" id="PS00107">
    <property type="entry name" value="PROTEIN_KINASE_ATP"/>
    <property type="match status" value="1"/>
</dbReference>
<feature type="compositionally biased region" description="Low complexity" evidence="11">
    <location>
        <begin position="419"/>
        <end position="430"/>
    </location>
</feature>
<feature type="region of interest" description="Disordered" evidence="11">
    <location>
        <begin position="411"/>
        <end position="431"/>
    </location>
</feature>
<organism evidence="13 14">
    <name type="scientific">Fomitopsis schrenkii</name>
    <name type="common">Brown rot fungus</name>
    <dbReference type="NCBI Taxonomy" id="2126942"/>
    <lineage>
        <taxon>Eukaryota</taxon>
        <taxon>Fungi</taxon>
        <taxon>Dikarya</taxon>
        <taxon>Basidiomycota</taxon>
        <taxon>Agaricomycotina</taxon>
        <taxon>Agaricomycetes</taxon>
        <taxon>Polyporales</taxon>
        <taxon>Fomitopsis</taxon>
    </lineage>
</organism>
<gene>
    <name evidence="13" type="ORF">FOMPIDRAFT_1169985</name>
</gene>
<evidence type="ECO:0000256" key="1">
    <source>
        <dbReference type="ARBA" id="ARBA00012513"/>
    </source>
</evidence>
<keyword evidence="4 10" id="KW-0547">Nucleotide-binding</keyword>
<comment type="catalytic activity">
    <reaction evidence="8">
        <text>L-threonyl-[protein] + ATP = O-phospho-L-threonyl-[protein] + ADP + H(+)</text>
        <dbReference type="Rhea" id="RHEA:46608"/>
        <dbReference type="Rhea" id="RHEA-COMP:11060"/>
        <dbReference type="Rhea" id="RHEA-COMP:11605"/>
        <dbReference type="ChEBI" id="CHEBI:15378"/>
        <dbReference type="ChEBI" id="CHEBI:30013"/>
        <dbReference type="ChEBI" id="CHEBI:30616"/>
        <dbReference type="ChEBI" id="CHEBI:61977"/>
        <dbReference type="ChEBI" id="CHEBI:456216"/>
        <dbReference type="EC" id="2.7.11.1"/>
    </reaction>
</comment>
<dbReference type="InterPro" id="IPR011009">
    <property type="entry name" value="Kinase-like_dom_sf"/>
</dbReference>
<dbReference type="InterPro" id="IPR008271">
    <property type="entry name" value="Ser/Thr_kinase_AS"/>
</dbReference>
<dbReference type="GO" id="GO:0005524">
    <property type="term" value="F:ATP binding"/>
    <property type="evidence" value="ECO:0007669"/>
    <property type="project" value="UniProtKB-UniRule"/>
</dbReference>
<feature type="compositionally biased region" description="Polar residues" evidence="11">
    <location>
        <begin position="117"/>
        <end position="126"/>
    </location>
</feature>
<proteinExistence type="inferred from homology"/>
<dbReference type="GO" id="GO:0004674">
    <property type="term" value="F:protein serine/threonine kinase activity"/>
    <property type="evidence" value="ECO:0007669"/>
    <property type="project" value="UniProtKB-KW"/>
</dbReference>
<feature type="compositionally biased region" description="Basic and acidic residues" evidence="11">
    <location>
        <begin position="593"/>
        <end position="604"/>
    </location>
</feature>
<protein>
    <recommendedName>
        <fullName evidence="1">non-specific serine/threonine protein kinase</fullName>
        <ecNumber evidence="1">2.7.11.1</ecNumber>
    </recommendedName>
</protein>
<dbReference type="InterPro" id="IPR017441">
    <property type="entry name" value="Protein_kinase_ATP_BS"/>
</dbReference>
<evidence type="ECO:0000256" key="7">
    <source>
        <dbReference type="ARBA" id="ARBA00037982"/>
    </source>
</evidence>
<dbReference type="OrthoDB" id="1405469at2759"/>
<dbReference type="HOGENOM" id="CLU_010228_1_1_1"/>
<feature type="domain" description="Protein kinase" evidence="12">
    <location>
        <begin position="163"/>
        <end position="536"/>
    </location>
</feature>
<dbReference type="EC" id="2.7.11.1" evidence="1"/>
<evidence type="ECO:0000313" key="13">
    <source>
        <dbReference type="EMBL" id="EPS94115.1"/>
    </source>
</evidence>
<evidence type="ECO:0000259" key="12">
    <source>
        <dbReference type="PROSITE" id="PS50011"/>
    </source>
</evidence>
<evidence type="ECO:0000256" key="6">
    <source>
        <dbReference type="ARBA" id="ARBA00022840"/>
    </source>
</evidence>
<evidence type="ECO:0000256" key="3">
    <source>
        <dbReference type="ARBA" id="ARBA00022679"/>
    </source>
</evidence>
<dbReference type="EMBL" id="KE504244">
    <property type="protein sequence ID" value="EPS94115.1"/>
    <property type="molecule type" value="Genomic_DNA"/>
</dbReference>
<dbReference type="PROSITE" id="PS50011">
    <property type="entry name" value="PROTEIN_KINASE_DOM"/>
    <property type="match status" value="1"/>
</dbReference>
<keyword evidence="6 10" id="KW-0067">ATP-binding</keyword>
<name>S8EWZ0_FOMSC</name>
<keyword evidence="3" id="KW-0808">Transferase</keyword>
<feature type="region of interest" description="Disordered" evidence="11">
    <location>
        <begin position="572"/>
        <end position="604"/>
    </location>
</feature>
<dbReference type="PANTHER" id="PTHR11042:SF138">
    <property type="entry name" value="SERINE_THREONINE-PROTEIN KINASE IKS1-RELATED"/>
    <property type="match status" value="1"/>
</dbReference>
<feature type="compositionally biased region" description="Low complexity" evidence="11">
    <location>
        <begin position="275"/>
        <end position="288"/>
    </location>
</feature>
<evidence type="ECO:0000256" key="4">
    <source>
        <dbReference type="ARBA" id="ARBA00022741"/>
    </source>
</evidence>
<dbReference type="Pfam" id="PF00069">
    <property type="entry name" value="Pkinase"/>
    <property type="match status" value="2"/>
</dbReference>
<comment type="catalytic activity">
    <reaction evidence="9">
        <text>L-seryl-[protein] + ATP = O-phospho-L-seryl-[protein] + ADP + H(+)</text>
        <dbReference type="Rhea" id="RHEA:17989"/>
        <dbReference type="Rhea" id="RHEA-COMP:9863"/>
        <dbReference type="Rhea" id="RHEA-COMP:11604"/>
        <dbReference type="ChEBI" id="CHEBI:15378"/>
        <dbReference type="ChEBI" id="CHEBI:29999"/>
        <dbReference type="ChEBI" id="CHEBI:30616"/>
        <dbReference type="ChEBI" id="CHEBI:83421"/>
        <dbReference type="ChEBI" id="CHEBI:456216"/>
        <dbReference type="EC" id="2.7.11.1"/>
    </reaction>
</comment>
<evidence type="ECO:0000256" key="9">
    <source>
        <dbReference type="ARBA" id="ARBA00048679"/>
    </source>
</evidence>
<dbReference type="STRING" id="743788.S8EWZ0"/>
<dbReference type="SUPFAM" id="SSF56112">
    <property type="entry name" value="Protein kinase-like (PK-like)"/>
    <property type="match status" value="1"/>
</dbReference>
<dbReference type="GO" id="GO:0005634">
    <property type="term" value="C:nucleus"/>
    <property type="evidence" value="ECO:0007669"/>
    <property type="project" value="TreeGrafter"/>
</dbReference>
<evidence type="ECO:0000313" key="14">
    <source>
        <dbReference type="Proteomes" id="UP000015241"/>
    </source>
</evidence>
<evidence type="ECO:0000256" key="5">
    <source>
        <dbReference type="ARBA" id="ARBA00022777"/>
    </source>
</evidence>
<evidence type="ECO:0000256" key="11">
    <source>
        <dbReference type="SAM" id="MobiDB-lite"/>
    </source>
</evidence>
<dbReference type="SMART" id="SM00220">
    <property type="entry name" value="S_TKc"/>
    <property type="match status" value="1"/>
</dbReference>
<dbReference type="Gene3D" id="1.10.510.10">
    <property type="entry name" value="Transferase(Phosphotransferase) domain 1"/>
    <property type="match status" value="1"/>
</dbReference>
<keyword evidence="2" id="KW-0723">Serine/threonine-protein kinase</keyword>
<keyword evidence="14" id="KW-1185">Reference proteome</keyword>
<dbReference type="InterPro" id="IPR050339">
    <property type="entry name" value="CC_SR_Kinase"/>
</dbReference>
<feature type="region of interest" description="Disordered" evidence="11">
    <location>
        <begin position="273"/>
        <end position="300"/>
    </location>
</feature>
<dbReference type="PANTHER" id="PTHR11042">
    <property type="entry name" value="EUKARYOTIC TRANSLATION INITIATION FACTOR 2-ALPHA KINASE EIF2-ALPHA KINASE -RELATED"/>
    <property type="match status" value="1"/>
</dbReference>
<feature type="region of interest" description="Disordered" evidence="11">
    <location>
        <begin position="117"/>
        <end position="145"/>
    </location>
</feature>
<dbReference type="GO" id="GO:0005737">
    <property type="term" value="C:cytoplasm"/>
    <property type="evidence" value="ECO:0007669"/>
    <property type="project" value="TreeGrafter"/>
</dbReference>
<sequence>MMFDDSQPPSPVNALVALAPFDPEWRPILHLPNQVVLYNPTSHALSIRKHADETAGLVRRHAGNHCPFCHHALPTETHPEQRDGESDLELDGDEFVHTRPRSRAANYFQLLQTANETASRPVSRQARTIPEGTAGGSSGGGGGSRAGAFNADNMAEGYFKAFFKEEGRLGMGANGSVFLCQHMLDGNPLGHFAVKKIAVGQSHSYLLTILREVRLLERLHHPNIITYHHAWLEMCQFSSFGPQVPTLHVLMQWAEGGSLDDLIDARLGRRTHPLAHPATTSRPSSPTGSPSPAPEANPNSRSARIKAFRALHRAPPAERERLRHELGLAAENVPGGRSQADWKAVHLLGAEEVKSLFEDVVSGLAFLHEKSILHLDLKPGNVLLTWDEGRLIPRAMLSDFGTSQDMLKSRARSGNTGTLEYSSPESLPSPTGQLLQVDSKSDMWSVGMVLHKLLFFKLPYASSSDNTRDGRELPDALEREVQAYSGFKSSSSLQTLFESRRLPKAYLFLLEGLLNINPSIRPSSERVLGAIREGRLDPLRPDQADLGNRSTSLVPVPLRRVLAAATSFVESTPTTPDLHARVSAELDSSPRSPRTEDKDKDKERKKAFGVAVPTLAFNTSGVWARTVHVGGRQVSVRIPRAMWPRTVKSCVLMLKVWSMTRVCPEASSHPLFTALILGVAVMDTWFDSLSLTLMLAVFHVVAVRFACWSGRCCV</sequence>
<dbReference type="eggNOG" id="KOG0032">
    <property type="taxonomic scope" value="Eukaryota"/>
</dbReference>
<dbReference type="Gene3D" id="3.30.200.20">
    <property type="entry name" value="Phosphorylase Kinase, domain 1"/>
    <property type="match status" value="1"/>
</dbReference>
<accession>S8EWZ0</accession>
<dbReference type="PROSITE" id="PS00108">
    <property type="entry name" value="PROTEIN_KINASE_ST"/>
    <property type="match status" value="1"/>
</dbReference>
<feature type="binding site" evidence="10">
    <location>
        <position position="196"/>
    </location>
    <ligand>
        <name>ATP</name>
        <dbReference type="ChEBI" id="CHEBI:30616"/>
    </ligand>
</feature>
<dbReference type="Proteomes" id="UP000015241">
    <property type="component" value="Unassembled WGS sequence"/>
</dbReference>
<dbReference type="InParanoid" id="S8EWZ0"/>
<feature type="compositionally biased region" description="Gly residues" evidence="11">
    <location>
        <begin position="133"/>
        <end position="145"/>
    </location>
</feature>
<evidence type="ECO:0000256" key="2">
    <source>
        <dbReference type="ARBA" id="ARBA00022527"/>
    </source>
</evidence>
<evidence type="ECO:0000256" key="10">
    <source>
        <dbReference type="PROSITE-ProRule" id="PRU10141"/>
    </source>
</evidence>